<organism evidence="2 3">
    <name type="scientific">Cardiosporidium cionae</name>
    <dbReference type="NCBI Taxonomy" id="476202"/>
    <lineage>
        <taxon>Eukaryota</taxon>
        <taxon>Sar</taxon>
        <taxon>Alveolata</taxon>
        <taxon>Apicomplexa</taxon>
        <taxon>Aconoidasida</taxon>
        <taxon>Nephromycida</taxon>
        <taxon>Cardiosporidium</taxon>
    </lineage>
</organism>
<sequence>MMNSMMFFLSSCFIYRKLPSTRTVLLQTCAYRPARNPYLPSIKNKQSSLSHLPSEVFSIDAPLPEKSPKRPPVTVDVQRLPVFDSTLSSILSRITLYHGDSVRLKADALVHGANQQFKIVGGSTGERPGAILAAAGPSLPRDILAMVNQTGPSPSDRPANRSFLSLFSKILPSTTADMIEISSDKCRVTEGYDLPVKYLLHVKEPLSADLRENLHQCYTSALDMAVHLKLSSIVFPCLGIGSYQFTPYEATRIAVKAVVGWLRQHRSKETFSGSTFTNKTHSVGRVIFSTSKESQWKLFNTLLRHEKSQR</sequence>
<dbReference type="PANTHER" id="PTHR11106">
    <property type="entry name" value="GANGLIOSIDE INDUCED DIFFERENTIATION ASSOCIATED PROTEIN 2-RELATED"/>
    <property type="match status" value="1"/>
</dbReference>
<evidence type="ECO:0000313" key="3">
    <source>
        <dbReference type="Proteomes" id="UP000823046"/>
    </source>
</evidence>
<name>A0ABQ7J5S7_9APIC</name>
<accession>A0ABQ7J5S7</accession>
<protein>
    <submittedName>
        <fullName evidence="2">Macro domain-containing protein</fullName>
    </submittedName>
</protein>
<dbReference type="PROSITE" id="PS51154">
    <property type="entry name" value="MACRO"/>
    <property type="match status" value="1"/>
</dbReference>
<dbReference type="EMBL" id="JADAQX010000797">
    <property type="protein sequence ID" value="KAF8819356.1"/>
    <property type="molecule type" value="Genomic_DNA"/>
</dbReference>
<dbReference type="PANTHER" id="PTHR11106:SF27">
    <property type="entry name" value="MACRO DOMAIN-CONTAINING PROTEIN"/>
    <property type="match status" value="1"/>
</dbReference>
<dbReference type="SUPFAM" id="SSF52949">
    <property type="entry name" value="Macro domain-like"/>
    <property type="match status" value="1"/>
</dbReference>
<proteinExistence type="predicted"/>
<evidence type="ECO:0000259" key="1">
    <source>
        <dbReference type="PROSITE" id="PS51154"/>
    </source>
</evidence>
<dbReference type="InterPro" id="IPR043472">
    <property type="entry name" value="Macro_dom-like"/>
</dbReference>
<dbReference type="Proteomes" id="UP000823046">
    <property type="component" value="Unassembled WGS sequence"/>
</dbReference>
<evidence type="ECO:0000313" key="2">
    <source>
        <dbReference type="EMBL" id="KAF8819356.1"/>
    </source>
</evidence>
<keyword evidence="3" id="KW-1185">Reference proteome</keyword>
<comment type="caution">
    <text evidence="2">The sequence shown here is derived from an EMBL/GenBank/DDBJ whole genome shotgun (WGS) entry which is preliminary data.</text>
</comment>
<reference evidence="2 3" key="1">
    <citation type="journal article" date="2020" name="bioRxiv">
        <title>Metabolic contributions of an alphaproteobacterial endosymbiont in the apicomplexan Cardiosporidium cionae.</title>
        <authorList>
            <person name="Hunter E.S."/>
            <person name="Paight C.J."/>
            <person name="Lane C.E."/>
        </authorList>
    </citation>
    <scope>NUCLEOTIDE SEQUENCE [LARGE SCALE GENOMIC DNA]</scope>
    <source>
        <strain evidence="2">ESH_2018</strain>
    </source>
</reference>
<dbReference type="Pfam" id="PF01661">
    <property type="entry name" value="Macro"/>
    <property type="match status" value="1"/>
</dbReference>
<gene>
    <name evidence="2" type="ORF">IE077_001140</name>
</gene>
<feature type="domain" description="Macro" evidence="1">
    <location>
        <begin position="81"/>
        <end position="307"/>
    </location>
</feature>
<dbReference type="InterPro" id="IPR002589">
    <property type="entry name" value="Macro_dom"/>
</dbReference>
<dbReference type="Gene3D" id="3.40.220.10">
    <property type="entry name" value="Leucine Aminopeptidase, subunit E, domain 1"/>
    <property type="match status" value="1"/>
</dbReference>
<dbReference type="SMART" id="SM00506">
    <property type="entry name" value="A1pp"/>
    <property type="match status" value="1"/>
</dbReference>